<sequence length="289" mass="33049">ILCPKQTNTNFPTEMISNTNPTQEETLSLFKEIEQHFPSQSLGDEKWYILLTTAITAGGHPELAADLYKYLISKPEFTTSDQRKALIRRLREALVKLVSVWNHVRDSSHLRNFHFTDLPPKQWKQYSASPASKDQKTETTASQGKQHLPPPSRGFLENWSSGPSNQQRGRQWLDQIYRSNHAATENTLSCHKDFEWLSIEISYGLYLSDHTILGPVETEIIVLSGILMQNAPRESGWHLRGTRRIGVSSEDVEVIQQCIEKVAEFCGWKLDKIPRVKDIEHEVPWESGA</sequence>
<dbReference type="OrthoDB" id="5537330at2759"/>
<keyword evidence="3" id="KW-1185">Reference proteome</keyword>
<feature type="compositionally biased region" description="Polar residues" evidence="1">
    <location>
        <begin position="124"/>
        <end position="145"/>
    </location>
</feature>
<feature type="region of interest" description="Disordered" evidence="1">
    <location>
        <begin position="124"/>
        <end position="167"/>
    </location>
</feature>
<accession>A0A8H6VR19</accession>
<reference evidence="2" key="1">
    <citation type="submission" date="2020-04" db="EMBL/GenBank/DDBJ databases">
        <title>Draft genome resource of the tomato pathogen Pseudocercospora fuligena.</title>
        <authorList>
            <person name="Zaccaron A."/>
        </authorList>
    </citation>
    <scope>NUCLEOTIDE SEQUENCE</scope>
    <source>
        <strain evidence="2">PF001</strain>
    </source>
</reference>
<dbReference type="Gene3D" id="1.20.1290.10">
    <property type="entry name" value="AhpD-like"/>
    <property type="match status" value="1"/>
</dbReference>
<feature type="non-terminal residue" evidence="2">
    <location>
        <position position="1"/>
    </location>
</feature>
<dbReference type="SUPFAM" id="SSF69118">
    <property type="entry name" value="AhpD-like"/>
    <property type="match status" value="1"/>
</dbReference>
<comment type="caution">
    <text evidence="2">The sequence shown here is derived from an EMBL/GenBank/DDBJ whole genome shotgun (WGS) entry which is preliminary data.</text>
</comment>
<dbReference type="InterPro" id="IPR052999">
    <property type="entry name" value="PTS1_Protein"/>
</dbReference>
<feature type="compositionally biased region" description="Polar residues" evidence="1">
    <location>
        <begin position="158"/>
        <end position="167"/>
    </location>
</feature>
<organism evidence="2 3">
    <name type="scientific">Pseudocercospora fuligena</name>
    <dbReference type="NCBI Taxonomy" id="685502"/>
    <lineage>
        <taxon>Eukaryota</taxon>
        <taxon>Fungi</taxon>
        <taxon>Dikarya</taxon>
        <taxon>Ascomycota</taxon>
        <taxon>Pezizomycotina</taxon>
        <taxon>Dothideomycetes</taxon>
        <taxon>Dothideomycetidae</taxon>
        <taxon>Mycosphaerellales</taxon>
        <taxon>Mycosphaerellaceae</taxon>
        <taxon>Pseudocercospora</taxon>
    </lineage>
</organism>
<evidence type="ECO:0000313" key="3">
    <source>
        <dbReference type="Proteomes" id="UP000660729"/>
    </source>
</evidence>
<proteinExistence type="predicted"/>
<name>A0A8H6VR19_9PEZI</name>
<dbReference type="InterPro" id="IPR029032">
    <property type="entry name" value="AhpD-like"/>
</dbReference>
<dbReference type="PANTHER" id="PTHR28180:SF5">
    <property type="entry name" value="DNA POLYMERASE ALPHA SUBUNIT B"/>
    <property type="match status" value="1"/>
</dbReference>
<evidence type="ECO:0000313" key="2">
    <source>
        <dbReference type="EMBL" id="KAF7195785.1"/>
    </source>
</evidence>
<dbReference type="EMBL" id="JABCIY010000037">
    <property type="protein sequence ID" value="KAF7195785.1"/>
    <property type="molecule type" value="Genomic_DNA"/>
</dbReference>
<dbReference type="Proteomes" id="UP000660729">
    <property type="component" value="Unassembled WGS sequence"/>
</dbReference>
<evidence type="ECO:0000256" key="1">
    <source>
        <dbReference type="SAM" id="MobiDB-lite"/>
    </source>
</evidence>
<gene>
    <name evidence="2" type="ORF">HII31_02920</name>
</gene>
<dbReference type="AlphaFoldDB" id="A0A8H6VR19"/>
<protein>
    <submittedName>
        <fullName evidence="2">Uncharacterized protein</fullName>
    </submittedName>
</protein>
<dbReference type="PANTHER" id="PTHR28180">
    <property type="entry name" value="CONSERVED MITOCHONDRIAL PROTEIN-RELATED"/>
    <property type="match status" value="1"/>
</dbReference>